<dbReference type="GO" id="GO:0005524">
    <property type="term" value="F:ATP binding"/>
    <property type="evidence" value="ECO:0007669"/>
    <property type="project" value="UniProtKB-UniRule"/>
</dbReference>
<organism evidence="9 10">
    <name type="scientific">Tilletia horrida</name>
    <dbReference type="NCBI Taxonomy" id="155126"/>
    <lineage>
        <taxon>Eukaryota</taxon>
        <taxon>Fungi</taxon>
        <taxon>Dikarya</taxon>
        <taxon>Basidiomycota</taxon>
        <taxon>Ustilaginomycotina</taxon>
        <taxon>Exobasidiomycetes</taxon>
        <taxon>Tilletiales</taxon>
        <taxon>Tilletiaceae</taxon>
        <taxon>Tilletia</taxon>
    </lineage>
</organism>
<gene>
    <name evidence="9" type="ORF">OC842_001146</name>
</gene>
<dbReference type="GO" id="GO:0016787">
    <property type="term" value="F:hydrolase activity"/>
    <property type="evidence" value="ECO:0007669"/>
    <property type="project" value="UniProtKB-KW"/>
</dbReference>
<keyword evidence="3 5" id="KW-0067">ATP-binding</keyword>
<feature type="region of interest" description="Disordered" evidence="6">
    <location>
        <begin position="74"/>
        <end position="114"/>
    </location>
</feature>
<comment type="function">
    <text evidence="5">RNA helicase.</text>
</comment>
<protein>
    <recommendedName>
        <fullName evidence="5">ATP-dependent RNA helicase</fullName>
        <ecNumber evidence="5">3.6.4.13</ecNumber>
    </recommendedName>
</protein>
<keyword evidence="10" id="KW-1185">Reference proteome</keyword>
<keyword evidence="4 5" id="KW-0694">RNA-binding</keyword>
<comment type="similarity">
    <text evidence="5">Belongs to the DEAD box helicase family.</text>
</comment>
<sequence length="935" mass="100988">MLMLQRAASRAAAAATAASVSASASASGVLGSRSSAVACRATPSLRTAALLFSRHQQSLRRLQSSANAALAPEPEILDAQSAPPSSAAAGKTPRSQESDSELAAANGEEAGDVDTEQFASLKGRVSPRTLSALIGRPFNFTKMSSVQQRVLNLMPELIEPGSGEFQDLLVKAKTGTGKTIAFLVPAVEARFKAIQAIRDGTFPHFQPWEDMLKRNRPELFQGQDKDSKDVPEDARLDYSALSDAERRKLSTQFSRNTVGALIISPTRELATQIATEARKLITNHQNALQQENTRQPRAIPRLQPNRNRHMQQRVPSIECVHTLVGGMSRINQLQTWRQGRPDVVVGTPGRVLDMLKDDTVHAALSACQTLILDEADTLLDMGFRDEIRSIVEQLPNAQVIVRKSGKNADAPVSLSRQTFLFSATASPKIREVASWALSEKHTYIDCVPKGESNTHEHIPQSAYVIKDPKKHLEFVARLIAHDQLVHPGQSKIVVFTPTTIATKMISRMLSSLARSGGLPANTFDRKGQQGMGEEGIGGSVYEIHSKLDQSQRFRVSTRFRNDKSGGAVLVTSDVSARGVDYPGVTRVIQWGVPGGRETYIHRIGRTGRAGALGGRADIVLQPFEAGFLNGALHKLPIRVAESDELEKELVELASGFDESGYAGLRLDPERVSQLEANLKQAGSQRRGGRFGARGPPLCAPFRAPLLPIVQPAASAEGDANTADSESISRSPGQIRIPDTEAVRECFLSLAGFYSSVEQADLRASKSEMIDSLSRWTTELTGDPDAGHLSPAMLTRLGVKRVKRAQPVFERRTPGSRSARWADDDGSSGSGGFGGFGDERRSRFGGGGDRGGRPGFGRGGDSGFSRDRGGSSSFSRHGGREGGFSRDRGGFSRDGRWDGESSGFSREGGFSRGGDGSERGPQRFMQRGRVNSTPRL</sequence>
<dbReference type="EMBL" id="JAPDMQ010000038">
    <property type="protein sequence ID" value="KAK0538949.1"/>
    <property type="molecule type" value="Genomic_DNA"/>
</dbReference>
<comment type="domain">
    <text evidence="5">The Q motif is unique to and characteristic of the DEAD box family of RNA helicases and controls ATP binding and hydrolysis.</text>
</comment>
<feature type="region of interest" description="Disordered" evidence="6">
    <location>
        <begin position="804"/>
        <end position="935"/>
    </location>
</feature>
<dbReference type="AlphaFoldDB" id="A0AAN6GKK5"/>
<dbReference type="CDD" id="cd18787">
    <property type="entry name" value="SF2_C_DEAD"/>
    <property type="match status" value="1"/>
</dbReference>
<comment type="catalytic activity">
    <reaction evidence="5">
        <text>ATP + H2O = ADP + phosphate + H(+)</text>
        <dbReference type="Rhea" id="RHEA:13065"/>
        <dbReference type="ChEBI" id="CHEBI:15377"/>
        <dbReference type="ChEBI" id="CHEBI:15378"/>
        <dbReference type="ChEBI" id="CHEBI:30616"/>
        <dbReference type="ChEBI" id="CHEBI:43474"/>
        <dbReference type="ChEBI" id="CHEBI:456216"/>
        <dbReference type="EC" id="3.6.4.13"/>
    </reaction>
</comment>
<evidence type="ECO:0000313" key="10">
    <source>
        <dbReference type="Proteomes" id="UP001176521"/>
    </source>
</evidence>
<dbReference type="GO" id="GO:0003724">
    <property type="term" value="F:RNA helicase activity"/>
    <property type="evidence" value="ECO:0007669"/>
    <property type="project" value="UniProtKB-EC"/>
</dbReference>
<evidence type="ECO:0000256" key="6">
    <source>
        <dbReference type="SAM" id="MobiDB-lite"/>
    </source>
</evidence>
<reference evidence="9" key="1">
    <citation type="journal article" date="2023" name="PhytoFront">
        <title>Draft Genome Resources of Seven Strains of Tilletia horrida, Causal Agent of Kernel Smut of Rice.</title>
        <authorList>
            <person name="Khanal S."/>
            <person name="Antony Babu S."/>
            <person name="Zhou X.G."/>
        </authorList>
    </citation>
    <scope>NUCLEOTIDE SEQUENCE</scope>
    <source>
        <strain evidence="9">TX3</strain>
    </source>
</reference>
<dbReference type="SMART" id="SM00490">
    <property type="entry name" value="HELICc"/>
    <property type="match status" value="1"/>
</dbReference>
<evidence type="ECO:0000256" key="5">
    <source>
        <dbReference type="RuleBase" id="RU365068"/>
    </source>
</evidence>
<name>A0AAN6GKK5_9BASI</name>
<feature type="compositionally biased region" description="Basic and acidic residues" evidence="6">
    <location>
        <begin position="877"/>
        <end position="898"/>
    </location>
</feature>
<dbReference type="PROSITE" id="PS51192">
    <property type="entry name" value="HELICASE_ATP_BIND_1"/>
    <property type="match status" value="1"/>
</dbReference>
<feature type="domain" description="Helicase ATP-binding" evidence="7">
    <location>
        <begin position="159"/>
        <end position="443"/>
    </location>
</feature>
<evidence type="ECO:0000256" key="3">
    <source>
        <dbReference type="ARBA" id="ARBA00022840"/>
    </source>
</evidence>
<dbReference type="PROSITE" id="PS51194">
    <property type="entry name" value="HELICASE_CTER"/>
    <property type="match status" value="1"/>
</dbReference>
<evidence type="ECO:0000259" key="7">
    <source>
        <dbReference type="PROSITE" id="PS51192"/>
    </source>
</evidence>
<dbReference type="GO" id="GO:0003723">
    <property type="term" value="F:RNA binding"/>
    <property type="evidence" value="ECO:0007669"/>
    <property type="project" value="UniProtKB-UniRule"/>
</dbReference>
<evidence type="ECO:0000256" key="1">
    <source>
        <dbReference type="ARBA" id="ARBA00022741"/>
    </source>
</evidence>
<feature type="region of interest" description="Disordered" evidence="6">
    <location>
        <begin position="713"/>
        <end position="732"/>
    </location>
</feature>
<dbReference type="Pfam" id="PF00271">
    <property type="entry name" value="Helicase_C"/>
    <property type="match status" value="1"/>
</dbReference>
<dbReference type="EC" id="3.6.4.13" evidence="5"/>
<evidence type="ECO:0000259" key="8">
    <source>
        <dbReference type="PROSITE" id="PS51194"/>
    </source>
</evidence>
<dbReference type="SUPFAM" id="SSF52540">
    <property type="entry name" value="P-loop containing nucleoside triphosphate hydrolases"/>
    <property type="match status" value="1"/>
</dbReference>
<dbReference type="PANTHER" id="PTHR24031">
    <property type="entry name" value="RNA HELICASE"/>
    <property type="match status" value="1"/>
</dbReference>
<keyword evidence="1 5" id="KW-0547">Nucleotide-binding</keyword>
<proteinExistence type="inferred from homology"/>
<keyword evidence="5" id="KW-0347">Helicase</keyword>
<dbReference type="InterPro" id="IPR027417">
    <property type="entry name" value="P-loop_NTPase"/>
</dbReference>
<comment type="caution">
    <text evidence="9">The sequence shown here is derived from an EMBL/GenBank/DDBJ whole genome shotgun (WGS) entry which is preliminary data.</text>
</comment>
<feature type="compositionally biased region" description="Gly residues" evidence="6">
    <location>
        <begin position="843"/>
        <end position="861"/>
    </location>
</feature>
<dbReference type="Pfam" id="PF00270">
    <property type="entry name" value="DEAD"/>
    <property type="match status" value="1"/>
</dbReference>
<dbReference type="InterPro" id="IPR001650">
    <property type="entry name" value="Helicase_C-like"/>
</dbReference>
<dbReference type="Proteomes" id="UP001176521">
    <property type="component" value="Unassembled WGS sequence"/>
</dbReference>
<dbReference type="InterPro" id="IPR014001">
    <property type="entry name" value="Helicase_ATP-bd"/>
</dbReference>
<accession>A0AAN6GKK5</accession>
<keyword evidence="2 5" id="KW-0378">Hydrolase</keyword>
<evidence type="ECO:0000256" key="4">
    <source>
        <dbReference type="ARBA" id="ARBA00022884"/>
    </source>
</evidence>
<evidence type="ECO:0000313" key="9">
    <source>
        <dbReference type="EMBL" id="KAK0538949.1"/>
    </source>
</evidence>
<dbReference type="Gene3D" id="3.40.50.300">
    <property type="entry name" value="P-loop containing nucleotide triphosphate hydrolases"/>
    <property type="match status" value="2"/>
</dbReference>
<feature type="compositionally biased region" description="Polar residues" evidence="6">
    <location>
        <begin position="721"/>
        <end position="731"/>
    </location>
</feature>
<evidence type="ECO:0000256" key="2">
    <source>
        <dbReference type="ARBA" id="ARBA00022801"/>
    </source>
</evidence>
<feature type="compositionally biased region" description="Low complexity" evidence="6">
    <location>
        <begin position="79"/>
        <end position="89"/>
    </location>
</feature>
<dbReference type="InterPro" id="IPR011545">
    <property type="entry name" value="DEAD/DEAH_box_helicase_dom"/>
</dbReference>
<dbReference type="SMART" id="SM00487">
    <property type="entry name" value="DEXDc"/>
    <property type="match status" value="1"/>
</dbReference>
<feature type="domain" description="Helicase C-terminal" evidence="8">
    <location>
        <begin position="467"/>
        <end position="653"/>
    </location>
</feature>